<feature type="transmembrane region" description="Helical" evidence="9">
    <location>
        <begin position="35"/>
        <end position="53"/>
    </location>
</feature>
<protein>
    <recommendedName>
        <fullName evidence="9">Cytochrome c oxidase assembly factor 3</fullName>
    </recommendedName>
</protein>
<feature type="region of interest" description="Disordered" evidence="10">
    <location>
        <begin position="80"/>
        <end position="125"/>
    </location>
</feature>
<dbReference type="InterPro" id="IPR041752">
    <property type="entry name" value="Coa3"/>
</dbReference>
<dbReference type="KEGG" id="tasa:A1Q1_03578"/>
<proteinExistence type="inferred from homology"/>
<accession>J6EXL1</accession>
<organism evidence="12 13">
    <name type="scientific">Trichosporon asahii var. asahii (strain ATCC 90039 / CBS 2479 / JCM 2466 / KCTC 7840 / NBRC 103889/ NCYC 2677 / UAMH 7654)</name>
    <name type="common">Yeast</name>
    <dbReference type="NCBI Taxonomy" id="1186058"/>
    <lineage>
        <taxon>Eukaryota</taxon>
        <taxon>Fungi</taxon>
        <taxon>Dikarya</taxon>
        <taxon>Basidiomycota</taxon>
        <taxon>Agaricomycotina</taxon>
        <taxon>Tremellomycetes</taxon>
        <taxon>Trichosporonales</taxon>
        <taxon>Trichosporonaceae</taxon>
        <taxon>Trichosporon</taxon>
    </lineage>
</organism>
<keyword evidence="9" id="KW-0999">Mitochondrion inner membrane</keyword>
<evidence type="ECO:0000256" key="3">
    <source>
        <dbReference type="ARBA" id="ARBA00007035"/>
    </source>
</evidence>
<feature type="compositionally biased region" description="Low complexity" evidence="10">
    <location>
        <begin position="95"/>
        <end position="118"/>
    </location>
</feature>
<evidence type="ECO:0000313" key="13">
    <source>
        <dbReference type="Proteomes" id="UP000002748"/>
    </source>
</evidence>
<dbReference type="RefSeq" id="XP_014178851.1">
    <property type="nucleotide sequence ID" value="XM_014323376.1"/>
</dbReference>
<evidence type="ECO:0000256" key="10">
    <source>
        <dbReference type="SAM" id="MobiDB-lite"/>
    </source>
</evidence>
<dbReference type="Proteomes" id="UP000002748">
    <property type="component" value="Unassembled WGS sequence"/>
</dbReference>
<keyword evidence="5 9" id="KW-0812">Transmembrane</keyword>
<evidence type="ECO:0000256" key="5">
    <source>
        <dbReference type="ARBA" id="ARBA00022692"/>
    </source>
</evidence>
<dbReference type="OrthoDB" id="10018333at2759"/>
<evidence type="ECO:0000256" key="9">
    <source>
        <dbReference type="RuleBase" id="RU367056"/>
    </source>
</evidence>
<name>J6EXL1_TRIAS</name>
<dbReference type="GO" id="GO:0033617">
    <property type="term" value="P:mitochondrial respiratory chain complex IV assembly"/>
    <property type="evidence" value="ECO:0007669"/>
    <property type="project" value="UniProtKB-UniRule"/>
</dbReference>
<dbReference type="InterPro" id="IPR018628">
    <property type="entry name" value="Coa3_CC"/>
</dbReference>
<dbReference type="PANTHER" id="PTHR15642">
    <property type="entry name" value="CYTOCHROME C OXIDASE ASSEMBLY FACTOR 3, MITOCHONDRIAL"/>
    <property type="match status" value="1"/>
</dbReference>
<gene>
    <name evidence="12" type="ORF">A1Q1_03578</name>
</gene>
<comment type="caution">
    <text evidence="12">The sequence shown here is derived from an EMBL/GenBank/DDBJ whole genome shotgun (WGS) entry which is preliminary data.</text>
</comment>
<dbReference type="GO" id="GO:0005743">
    <property type="term" value="C:mitochondrial inner membrane"/>
    <property type="evidence" value="ECO:0007669"/>
    <property type="project" value="UniProtKB-UniRule"/>
</dbReference>
<dbReference type="AlphaFoldDB" id="J6EXL1"/>
<evidence type="ECO:0000256" key="1">
    <source>
        <dbReference type="ARBA" id="ARBA00003064"/>
    </source>
</evidence>
<keyword evidence="6 9" id="KW-1133">Transmembrane helix</keyword>
<evidence type="ECO:0000256" key="8">
    <source>
        <dbReference type="ARBA" id="ARBA00023136"/>
    </source>
</evidence>
<feature type="compositionally biased region" description="Polar residues" evidence="10">
    <location>
        <begin position="163"/>
        <end position="177"/>
    </location>
</feature>
<dbReference type="Pfam" id="PF09813">
    <property type="entry name" value="Coa3_cc"/>
    <property type="match status" value="1"/>
</dbReference>
<dbReference type="HOGENOM" id="CLU_1562700_0_0_1"/>
<feature type="region of interest" description="Disordered" evidence="10">
    <location>
        <begin position="152"/>
        <end position="177"/>
    </location>
</feature>
<comment type="subunit">
    <text evidence="4 9">Component of 250-400 kDa complexes called cytochrome oxidase assembly intermediates or COA complexes.</text>
</comment>
<comment type="function">
    <text evidence="1 9">Required for assembly of cytochrome c oxidase (complex IV).</text>
</comment>
<evidence type="ECO:0000259" key="11">
    <source>
        <dbReference type="Pfam" id="PF09813"/>
    </source>
</evidence>
<evidence type="ECO:0000256" key="7">
    <source>
        <dbReference type="ARBA" id="ARBA00023128"/>
    </source>
</evidence>
<dbReference type="PANTHER" id="PTHR15642:SF3">
    <property type="entry name" value="CYTOCHROME C OXIDASE ASSEMBLY FACTOR 3 HOMOLOG, MITOCHONDRIAL"/>
    <property type="match status" value="1"/>
</dbReference>
<evidence type="ECO:0000256" key="6">
    <source>
        <dbReference type="ARBA" id="ARBA00022989"/>
    </source>
</evidence>
<dbReference type="GeneID" id="25987091"/>
<keyword evidence="7 9" id="KW-0496">Mitochondrion</keyword>
<evidence type="ECO:0000313" key="12">
    <source>
        <dbReference type="EMBL" id="EJT47557.1"/>
    </source>
</evidence>
<evidence type="ECO:0000256" key="2">
    <source>
        <dbReference type="ARBA" id="ARBA00004304"/>
    </source>
</evidence>
<feature type="compositionally biased region" description="Basic and acidic residues" evidence="10">
    <location>
        <begin position="80"/>
        <end position="90"/>
    </location>
</feature>
<dbReference type="EMBL" id="ALBS01000237">
    <property type="protein sequence ID" value="EJT47557.1"/>
    <property type="molecule type" value="Genomic_DNA"/>
</dbReference>
<reference evidence="12 13" key="1">
    <citation type="journal article" date="2012" name="Eukaryot. Cell">
        <title>Draft genome sequence of CBS 2479, the standard type strain of Trichosporon asahii.</title>
        <authorList>
            <person name="Yang R.Y."/>
            <person name="Li H.T."/>
            <person name="Zhu H."/>
            <person name="Zhou G.P."/>
            <person name="Wang M."/>
            <person name="Wang L."/>
        </authorList>
    </citation>
    <scope>NUCLEOTIDE SEQUENCE [LARGE SCALE GENOMIC DNA]</scope>
    <source>
        <strain evidence="13">ATCC 90039 / CBS 2479 / JCM 2466 / KCTC 7840 / NCYC 2677 / UAMH 7654</strain>
    </source>
</reference>
<evidence type="ECO:0000256" key="4">
    <source>
        <dbReference type="ARBA" id="ARBA00011351"/>
    </source>
</evidence>
<comment type="similarity">
    <text evidence="3 9">Belongs to the COA3 family.</text>
</comment>
<comment type="subcellular location">
    <subcellularLocation>
        <location evidence="2">Mitochondrion membrane</location>
        <topology evidence="2">Single-pass membrane protein</topology>
    </subcellularLocation>
</comment>
<feature type="domain" description="Cytochrome c oxidase assembly factor 3 mitochondrial coiled-coil" evidence="11">
    <location>
        <begin position="23"/>
        <end position="67"/>
    </location>
</feature>
<dbReference type="VEuPathDB" id="FungiDB:A1Q1_03578"/>
<keyword evidence="8 9" id="KW-0472">Membrane</keyword>
<sequence>MNQGPTQQQVNNSYYPGLNESEALKRARRPYQMRNLLTGGAVVAFILGVYAYSISAVKQDDFSDVVDLLPPAEERALVKTIEDEQREAEAARLGSTSTSSTPSSTSASSSSSSPSSASGKSGVASLLPRRLSDIEWVRQRGLVEPGRDNVLVWGAPSVDNIGNMRQNPGTTPGSKPL</sequence>